<feature type="region of interest" description="Disordered" evidence="1">
    <location>
        <begin position="53"/>
        <end position="74"/>
    </location>
</feature>
<comment type="caution">
    <text evidence="3">The sequence shown here is derived from an EMBL/GenBank/DDBJ whole genome shotgun (WGS) entry which is preliminary data.</text>
</comment>
<dbReference type="Proteomes" id="UP000266841">
    <property type="component" value="Unassembled WGS sequence"/>
</dbReference>
<dbReference type="EMBL" id="AGNL01017324">
    <property type="protein sequence ID" value="EJK64375.1"/>
    <property type="molecule type" value="Genomic_DNA"/>
</dbReference>
<evidence type="ECO:0000313" key="4">
    <source>
        <dbReference type="Proteomes" id="UP000266841"/>
    </source>
</evidence>
<name>K0SG94_THAOC</name>
<evidence type="ECO:0000256" key="2">
    <source>
        <dbReference type="SAM" id="Phobius"/>
    </source>
</evidence>
<feature type="compositionally biased region" description="Polar residues" evidence="1">
    <location>
        <begin position="53"/>
        <end position="64"/>
    </location>
</feature>
<keyword evidence="2" id="KW-0812">Transmembrane</keyword>
<protein>
    <submittedName>
        <fullName evidence="3">Uncharacterized protein</fullName>
    </submittedName>
</protein>
<sequence>MTAGITCDLMLPDSSGRLRVYICCCAIAATVAAAASCSSARIPYMCLHKQQRLPRSTQTAHQSSPPAPGGLQAGRLLMTDELMRATFRSPRQPSASSRLSSSQQIHVMDPKGR</sequence>
<keyword evidence="2" id="KW-0472">Membrane</keyword>
<feature type="transmembrane region" description="Helical" evidence="2">
    <location>
        <begin position="18"/>
        <end position="42"/>
    </location>
</feature>
<proteinExistence type="predicted"/>
<organism evidence="3 4">
    <name type="scientific">Thalassiosira oceanica</name>
    <name type="common">Marine diatom</name>
    <dbReference type="NCBI Taxonomy" id="159749"/>
    <lineage>
        <taxon>Eukaryota</taxon>
        <taxon>Sar</taxon>
        <taxon>Stramenopiles</taxon>
        <taxon>Ochrophyta</taxon>
        <taxon>Bacillariophyta</taxon>
        <taxon>Coscinodiscophyceae</taxon>
        <taxon>Thalassiosirophycidae</taxon>
        <taxon>Thalassiosirales</taxon>
        <taxon>Thalassiosiraceae</taxon>
        <taxon>Thalassiosira</taxon>
    </lineage>
</organism>
<reference evidence="3 4" key="1">
    <citation type="journal article" date="2012" name="Genome Biol.">
        <title>Genome and low-iron response of an oceanic diatom adapted to chronic iron limitation.</title>
        <authorList>
            <person name="Lommer M."/>
            <person name="Specht M."/>
            <person name="Roy A.S."/>
            <person name="Kraemer L."/>
            <person name="Andreson R."/>
            <person name="Gutowska M.A."/>
            <person name="Wolf J."/>
            <person name="Bergner S.V."/>
            <person name="Schilhabel M.B."/>
            <person name="Klostermeier U.C."/>
            <person name="Beiko R.G."/>
            <person name="Rosenstiel P."/>
            <person name="Hippler M."/>
            <person name="Laroche J."/>
        </authorList>
    </citation>
    <scope>NUCLEOTIDE SEQUENCE [LARGE SCALE GENOMIC DNA]</scope>
    <source>
        <strain evidence="3 4">CCMP1005</strain>
    </source>
</reference>
<accession>K0SG94</accession>
<feature type="compositionally biased region" description="Low complexity" evidence="1">
    <location>
        <begin position="88"/>
        <end position="104"/>
    </location>
</feature>
<evidence type="ECO:0000256" key="1">
    <source>
        <dbReference type="SAM" id="MobiDB-lite"/>
    </source>
</evidence>
<evidence type="ECO:0000313" key="3">
    <source>
        <dbReference type="EMBL" id="EJK64375.1"/>
    </source>
</evidence>
<keyword evidence="4" id="KW-1185">Reference proteome</keyword>
<feature type="region of interest" description="Disordered" evidence="1">
    <location>
        <begin position="87"/>
        <end position="113"/>
    </location>
</feature>
<dbReference type="AlphaFoldDB" id="K0SG94"/>
<gene>
    <name evidence="3" type="ORF">THAOC_14897</name>
</gene>
<keyword evidence="2" id="KW-1133">Transmembrane helix</keyword>